<sequence>MADTTPPWIDLNVHLVWRYAGRYTHAHDFNDGKLSYYSIAFTEAQIRAWFAQLNYPNLIAKKSYSMSRTRLTVTLELFNKSTWVDAYRLREVIDRQFRKHRHEVPSMPRKDPIVPPEDAIWNEH</sequence>
<dbReference type="Proteomes" id="UP000294673">
    <property type="component" value="Segment"/>
</dbReference>
<evidence type="ECO:0000256" key="1">
    <source>
        <dbReference type="SAM" id="MobiDB-lite"/>
    </source>
</evidence>
<protein>
    <submittedName>
        <fullName evidence="2">Uncharacterized protein</fullName>
    </submittedName>
</protein>
<dbReference type="EMBL" id="MK327938">
    <property type="protein sequence ID" value="QBO63877.1"/>
    <property type="molecule type" value="Genomic_DNA"/>
</dbReference>
<proteinExistence type="predicted"/>
<name>A0A482GFW4_BPGOS</name>
<organism evidence="2 3">
    <name type="scientific">Escherichia phage vB_EcoM_Goslar</name>
    <dbReference type="NCBI Taxonomy" id="2502409"/>
    <lineage>
        <taxon>Viruses</taxon>
        <taxon>Duplodnaviria</taxon>
        <taxon>Heunggongvirae</taxon>
        <taxon>Uroviricota</taxon>
        <taxon>Caudoviricetes</taxon>
        <taxon>Chimalliviridae</taxon>
        <taxon>Goslarvirus</taxon>
        <taxon>Goslarvirus goslar</taxon>
    </lineage>
</organism>
<gene>
    <name evidence="2" type="ORF">Goslar_00084</name>
</gene>
<reference evidence="2 3" key="1">
    <citation type="submission" date="2018-12" db="EMBL/GenBank/DDBJ databases">
        <title>Still something new to discover - new insights into E. coli phage diversity and taxonomy.</title>
        <authorList>
            <person name="Korf I.H.E."/>
            <person name="Adriaennsens E."/>
            <person name="Dreiseikelmann B."/>
            <person name="Kropinski A."/>
            <person name="Nimtz M."/>
            <person name="Meier-Kolthoff J.P."/>
            <person name="Rohde M."/>
            <person name="van Raaij M."/>
            <person name="Wittmann J."/>
        </authorList>
    </citation>
    <scope>NUCLEOTIDE SEQUENCE [LARGE SCALE GENOMIC DNA]</scope>
</reference>
<evidence type="ECO:0000313" key="2">
    <source>
        <dbReference type="EMBL" id="QBO63877.1"/>
    </source>
</evidence>
<keyword evidence="3" id="KW-1185">Reference proteome</keyword>
<evidence type="ECO:0000313" key="3">
    <source>
        <dbReference type="Proteomes" id="UP000294673"/>
    </source>
</evidence>
<feature type="region of interest" description="Disordered" evidence="1">
    <location>
        <begin position="105"/>
        <end position="124"/>
    </location>
</feature>
<organismHost>
    <name type="scientific">Escherichia coli</name>
    <dbReference type="NCBI Taxonomy" id="562"/>
</organismHost>
<accession>A0A482GFW4</accession>